<dbReference type="Pfam" id="PF00823">
    <property type="entry name" value="PPE"/>
    <property type="match status" value="1"/>
</dbReference>
<keyword evidence="5" id="KW-1185">Reference proteome</keyword>
<evidence type="ECO:0000313" key="5">
    <source>
        <dbReference type="Proteomes" id="UP001519535"/>
    </source>
</evidence>
<dbReference type="EMBL" id="JAHCLR010000039">
    <property type="protein sequence ID" value="MBS9535266.1"/>
    <property type="molecule type" value="Genomic_DNA"/>
</dbReference>
<comment type="caution">
    <text evidence="4">The sequence shown here is derived from an EMBL/GenBank/DDBJ whole genome shotgun (WGS) entry which is preliminary data.</text>
</comment>
<gene>
    <name evidence="4" type="ORF">KIH27_16890</name>
</gene>
<evidence type="ECO:0000256" key="1">
    <source>
        <dbReference type="ARBA" id="ARBA00010652"/>
    </source>
</evidence>
<dbReference type="PANTHER" id="PTHR46766">
    <property type="entry name" value="GLUTAMINE-RICH PROTEIN 2"/>
    <property type="match status" value="1"/>
</dbReference>
<protein>
    <submittedName>
        <fullName evidence="4">PPE family protein</fullName>
    </submittedName>
</protein>
<name>A0ABS5RP36_9MYCO</name>
<organism evidence="4 5">
    <name type="scientific">Mycolicibacter acidiphilus</name>
    <dbReference type="NCBI Taxonomy" id="2835306"/>
    <lineage>
        <taxon>Bacteria</taxon>
        <taxon>Bacillati</taxon>
        <taxon>Actinomycetota</taxon>
        <taxon>Actinomycetes</taxon>
        <taxon>Mycobacteriales</taxon>
        <taxon>Mycobacteriaceae</taxon>
        <taxon>Mycolicibacter</taxon>
    </lineage>
</organism>
<evidence type="ECO:0000259" key="2">
    <source>
        <dbReference type="Pfam" id="PF00823"/>
    </source>
</evidence>
<accession>A0ABS5RP36</accession>
<dbReference type="Gene3D" id="1.20.1260.20">
    <property type="entry name" value="PPE superfamily"/>
    <property type="match status" value="1"/>
</dbReference>
<evidence type="ECO:0000313" key="4">
    <source>
        <dbReference type="EMBL" id="MBS9535266.1"/>
    </source>
</evidence>
<reference evidence="4 5" key="1">
    <citation type="submission" date="2021-05" db="EMBL/GenBank/DDBJ databases">
        <title>Mycobacterium acidophilum sp. nov., an extremely acid-tolerant member of the genus Mycobacterium.</title>
        <authorList>
            <person name="Xia J."/>
        </authorList>
    </citation>
    <scope>NUCLEOTIDE SEQUENCE [LARGE SCALE GENOMIC DNA]</scope>
    <source>
        <strain evidence="4 5">M1</strain>
    </source>
</reference>
<evidence type="ECO:0000259" key="3">
    <source>
        <dbReference type="Pfam" id="PF12484"/>
    </source>
</evidence>
<dbReference type="Pfam" id="PF12484">
    <property type="entry name" value="PPE-SVP"/>
    <property type="match status" value="1"/>
</dbReference>
<dbReference type="InterPro" id="IPR000030">
    <property type="entry name" value="PPE_dom"/>
</dbReference>
<proteinExistence type="inferred from homology"/>
<dbReference type="Proteomes" id="UP001519535">
    <property type="component" value="Unassembled WGS sequence"/>
</dbReference>
<comment type="similarity">
    <text evidence="1">Belongs to the mycobacterial PPE family.</text>
</comment>
<dbReference type="SUPFAM" id="SSF140459">
    <property type="entry name" value="PE/PPE dimer-like"/>
    <property type="match status" value="1"/>
</dbReference>
<dbReference type="InterPro" id="IPR022171">
    <property type="entry name" value="PPE_C"/>
</dbReference>
<feature type="domain" description="PPE family C-terminal" evidence="3">
    <location>
        <begin position="309"/>
        <end position="388"/>
    </location>
</feature>
<dbReference type="InterPro" id="IPR038332">
    <property type="entry name" value="PPE_sf"/>
</dbReference>
<sequence length="393" mass="37730">MDYGVLPPEINSARMYAGPGPGSLLAAATAWQQTAGEVNSAAAAYSSVISDLTSGPWAGPSAWAMAAAASPYVTWLSATGAQAEQTGAQLTAAIGAYETAYAATVPPPVIAANRSLQAMLIATNILGQNSAAIAAAEAAYLEMWAQDAAAMYGYAAASSVASTVTPFTQPPQTTDPTQSTAPAIAQAAGSAAGVDTETLMSAGPQLISTTPAALQSLAAPAGDASAGGSASGLSSMSSLSMLAMPARMAMMPMSMLMRMLMMGGTNGAKGATAGLAGATSGVAAAAPALAGTASTVTLTGFTAGGSTATAGLGRAASIGALSVPPAWTGMGVGAGPSTAALPGVAAAPAAAGMGHPIIPPMMPMGGAAGRGVGGSASSYDFRPNLIPRSPAAG</sequence>
<dbReference type="PANTHER" id="PTHR46766:SF1">
    <property type="entry name" value="GLUTAMINE-RICH PROTEIN 2"/>
    <property type="match status" value="1"/>
</dbReference>
<feature type="domain" description="PPE" evidence="2">
    <location>
        <begin position="2"/>
        <end position="164"/>
    </location>
</feature>